<dbReference type="GO" id="GO:0022857">
    <property type="term" value="F:transmembrane transporter activity"/>
    <property type="evidence" value="ECO:0007669"/>
    <property type="project" value="InterPro"/>
</dbReference>
<dbReference type="OrthoDB" id="9805999at2"/>
<dbReference type="GO" id="GO:0043190">
    <property type="term" value="C:ATP-binding cassette (ABC) transporter complex"/>
    <property type="evidence" value="ECO:0007669"/>
    <property type="project" value="InterPro"/>
</dbReference>
<feature type="transmembrane region" description="Helical" evidence="9">
    <location>
        <begin position="82"/>
        <end position="108"/>
    </location>
</feature>
<dbReference type="PANTHER" id="PTHR30614">
    <property type="entry name" value="MEMBRANE COMPONENT OF AMINO ACID ABC TRANSPORTER"/>
    <property type="match status" value="1"/>
</dbReference>
<evidence type="ECO:0000256" key="5">
    <source>
        <dbReference type="ARBA" id="ARBA00022692"/>
    </source>
</evidence>
<evidence type="ECO:0000259" key="10">
    <source>
        <dbReference type="PROSITE" id="PS50928"/>
    </source>
</evidence>
<evidence type="ECO:0000256" key="6">
    <source>
        <dbReference type="ARBA" id="ARBA00022970"/>
    </source>
</evidence>
<proteinExistence type="inferred from homology"/>
<dbReference type="SUPFAM" id="SSF161098">
    <property type="entry name" value="MetI-like"/>
    <property type="match status" value="1"/>
</dbReference>
<dbReference type="InterPro" id="IPR043429">
    <property type="entry name" value="ArtM/GltK/GlnP/TcyL/YhdX-like"/>
</dbReference>
<gene>
    <name evidence="11" type="ORF">SAMN04488099_11210</name>
</gene>
<dbReference type="AlphaFoldDB" id="A0A1H7MKS8"/>
<dbReference type="Gene3D" id="1.10.3720.10">
    <property type="entry name" value="MetI-like"/>
    <property type="match status" value="1"/>
</dbReference>
<dbReference type="Proteomes" id="UP000199081">
    <property type="component" value="Unassembled WGS sequence"/>
</dbReference>
<dbReference type="InterPro" id="IPR035906">
    <property type="entry name" value="MetI-like_sf"/>
</dbReference>
<evidence type="ECO:0000313" key="11">
    <source>
        <dbReference type="EMBL" id="SEL11721.1"/>
    </source>
</evidence>
<evidence type="ECO:0000256" key="1">
    <source>
        <dbReference type="ARBA" id="ARBA00004651"/>
    </source>
</evidence>
<reference evidence="12" key="1">
    <citation type="submission" date="2016-10" db="EMBL/GenBank/DDBJ databases">
        <authorList>
            <person name="Varghese N."/>
            <person name="Submissions S."/>
        </authorList>
    </citation>
    <scope>NUCLEOTIDE SEQUENCE [LARGE SCALE GENOMIC DNA]</scope>
    <source>
        <strain evidence="12">DSM 19183</strain>
    </source>
</reference>
<name>A0A1H7MKS8_9LACT</name>
<organism evidence="11 12">
    <name type="scientific">Alkalibacterium pelagium</name>
    <dbReference type="NCBI Taxonomy" id="426702"/>
    <lineage>
        <taxon>Bacteria</taxon>
        <taxon>Bacillati</taxon>
        <taxon>Bacillota</taxon>
        <taxon>Bacilli</taxon>
        <taxon>Lactobacillales</taxon>
        <taxon>Carnobacteriaceae</taxon>
        <taxon>Alkalibacterium</taxon>
    </lineage>
</organism>
<feature type="transmembrane region" description="Helical" evidence="9">
    <location>
        <begin position="360"/>
        <end position="382"/>
    </location>
</feature>
<dbReference type="InterPro" id="IPR000515">
    <property type="entry name" value="MetI-like"/>
</dbReference>
<keyword evidence="8 9" id="KW-0472">Membrane</keyword>
<evidence type="ECO:0000256" key="2">
    <source>
        <dbReference type="ARBA" id="ARBA00010072"/>
    </source>
</evidence>
<evidence type="ECO:0000313" key="12">
    <source>
        <dbReference type="Proteomes" id="UP000199081"/>
    </source>
</evidence>
<dbReference type="PROSITE" id="PS50928">
    <property type="entry name" value="ABC_TM1"/>
    <property type="match status" value="1"/>
</dbReference>
<evidence type="ECO:0000256" key="9">
    <source>
        <dbReference type="RuleBase" id="RU363032"/>
    </source>
</evidence>
<dbReference type="STRING" id="426702.SAMN04488099_11210"/>
<dbReference type="NCBIfam" id="TIGR01726">
    <property type="entry name" value="HEQRo_perm_3TM"/>
    <property type="match status" value="1"/>
</dbReference>
<feature type="transmembrane region" description="Helical" evidence="9">
    <location>
        <begin position="21"/>
        <end position="39"/>
    </location>
</feature>
<dbReference type="InterPro" id="IPR010065">
    <property type="entry name" value="AA_ABC_transptr_permease_3TM"/>
</dbReference>
<evidence type="ECO:0000256" key="3">
    <source>
        <dbReference type="ARBA" id="ARBA00022448"/>
    </source>
</evidence>
<keyword evidence="3 9" id="KW-0813">Transport</keyword>
<feature type="transmembrane region" description="Helical" evidence="9">
    <location>
        <begin position="253"/>
        <end position="276"/>
    </location>
</feature>
<sequence length="391" mass="43124">MPPKEENKKTPIWRSRKFVPVILQIIFLAIIGLLLWILIQNTMTGLRRIGMSFGFDFLNARAGFNINEAMIEYSTSDPYVRAIMVGIVSTLRVSFFGIILATIIGVLVGIAKMSDNWLLSKVASVYIDIFRNTPLLLQIFVLNFAVFLPLPRIQEALSIGPFYLSNRGAVIPWATLHEGSALWALLLLVVIGAAIWVYKWQMKREVEEGKNTHPFLSAIGTFILLCGAAYLVTGEGPFQLTIPAHTGAAVTGGLSLSTPFLSVLVALTIFTSTYIAEIVRGGVQAVPKGQVEATKALGFRSATAMRLVIFPQAIRIIIPQMTSQYLNLIKNSSLAMAVGYQEIVGVGNTVINQSGRTLEVIVIMIAVYLFFSLTTSLFMNIFNKKFQLVER</sequence>
<keyword evidence="6" id="KW-0029">Amino-acid transport</keyword>
<dbReference type="GO" id="GO:0006865">
    <property type="term" value="P:amino acid transport"/>
    <property type="evidence" value="ECO:0007669"/>
    <property type="project" value="UniProtKB-KW"/>
</dbReference>
<comment type="similarity">
    <text evidence="2">Belongs to the binding-protein-dependent transport system permease family. HisMQ subfamily.</text>
</comment>
<dbReference type="RefSeq" id="WP_091482049.1">
    <property type="nucleotide sequence ID" value="NZ_FNZU01000012.1"/>
</dbReference>
<dbReference type="CDD" id="cd06261">
    <property type="entry name" value="TM_PBP2"/>
    <property type="match status" value="1"/>
</dbReference>
<dbReference type="Pfam" id="PF00528">
    <property type="entry name" value="BPD_transp_1"/>
    <property type="match status" value="1"/>
</dbReference>
<protein>
    <submittedName>
        <fullName evidence="11">General L-amino acid transport system permease protein</fullName>
    </submittedName>
</protein>
<evidence type="ECO:0000256" key="4">
    <source>
        <dbReference type="ARBA" id="ARBA00022475"/>
    </source>
</evidence>
<evidence type="ECO:0000256" key="8">
    <source>
        <dbReference type="ARBA" id="ARBA00023136"/>
    </source>
</evidence>
<keyword evidence="7 9" id="KW-1133">Transmembrane helix</keyword>
<keyword evidence="5 9" id="KW-0812">Transmembrane</keyword>
<keyword evidence="12" id="KW-1185">Reference proteome</keyword>
<feature type="domain" description="ABC transmembrane type-1" evidence="10">
    <location>
        <begin position="87"/>
        <end position="379"/>
    </location>
</feature>
<dbReference type="EMBL" id="FNZU01000012">
    <property type="protein sequence ID" value="SEL11721.1"/>
    <property type="molecule type" value="Genomic_DNA"/>
</dbReference>
<feature type="transmembrane region" description="Helical" evidence="9">
    <location>
        <begin position="212"/>
        <end position="233"/>
    </location>
</feature>
<evidence type="ECO:0000256" key="7">
    <source>
        <dbReference type="ARBA" id="ARBA00022989"/>
    </source>
</evidence>
<accession>A0A1H7MKS8</accession>
<keyword evidence="4" id="KW-1003">Cell membrane</keyword>
<comment type="subcellular location">
    <subcellularLocation>
        <location evidence="1 9">Cell membrane</location>
        <topology evidence="1 9">Multi-pass membrane protein</topology>
    </subcellularLocation>
</comment>
<dbReference type="PANTHER" id="PTHR30614:SF37">
    <property type="entry name" value="AMINO-ACID ABC TRANSPORTER PERMEASE PROTEIN YHDX-RELATED"/>
    <property type="match status" value="1"/>
</dbReference>
<feature type="transmembrane region" description="Helical" evidence="9">
    <location>
        <begin position="181"/>
        <end position="200"/>
    </location>
</feature>